<keyword evidence="10 15" id="KW-0408">Iron</keyword>
<dbReference type="PROSITE" id="PS52012">
    <property type="entry name" value="CFEM"/>
    <property type="match status" value="1"/>
</dbReference>
<dbReference type="Pfam" id="PF05730">
    <property type="entry name" value="CFEM"/>
    <property type="match status" value="1"/>
</dbReference>
<keyword evidence="7" id="KW-0336">GPI-anchor</keyword>
<dbReference type="InterPro" id="IPR051735">
    <property type="entry name" value="CFEM_domain"/>
</dbReference>
<comment type="caution">
    <text evidence="18">The sequence shown here is derived from an EMBL/GenBank/DDBJ whole genome shotgun (WGS) entry which is preliminary data.</text>
</comment>
<dbReference type="GO" id="GO:0098552">
    <property type="term" value="C:side of membrane"/>
    <property type="evidence" value="ECO:0007669"/>
    <property type="project" value="UniProtKB-KW"/>
</dbReference>
<comment type="subcellular location">
    <subcellularLocation>
        <location evidence="1">Cell membrane</location>
        <topology evidence="1">Lipid-anchor</topology>
        <topology evidence="1">GPI-anchor</topology>
    </subcellularLocation>
    <subcellularLocation>
        <location evidence="2">Secreted</location>
    </subcellularLocation>
</comment>
<evidence type="ECO:0000256" key="15">
    <source>
        <dbReference type="PROSITE-ProRule" id="PRU01356"/>
    </source>
</evidence>
<evidence type="ECO:0000256" key="1">
    <source>
        <dbReference type="ARBA" id="ARBA00004609"/>
    </source>
</evidence>
<dbReference type="GO" id="GO:0046872">
    <property type="term" value="F:metal ion binding"/>
    <property type="evidence" value="ECO:0007669"/>
    <property type="project" value="UniProtKB-UniRule"/>
</dbReference>
<dbReference type="GO" id="GO:0005576">
    <property type="term" value="C:extracellular region"/>
    <property type="evidence" value="ECO:0007669"/>
    <property type="project" value="UniProtKB-SubCell"/>
</dbReference>
<keyword evidence="5" id="KW-0964">Secreted</keyword>
<keyword evidence="13" id="KW-0325">Glycoprotein</keyword>
<evidence type="ECO:0000256" key="10">
    <source>
        <dbReference type="ARBA" id="ARBA00023004"/>
    </source>
</evidence>
<dbReference type="PANTHER" id="PTHR37928:SF2">
    <property type="entry name" value="GPI ANCHORED CFEM DOMAIN PROTEIN (AFU_ORTHOLOGUE AFUA_6G10580)"/>
    <property type="match status" value="1"/>
</dbReference>
<sequence length="138" mass="14275">MMLHLRFVCLLLFFTTALADLASFRANLPKCAVKCLAAGAKEHGCAVTDFECQCSHLEAIINTTSPCLVNAGCKLDDISDTANLVADLCAEQISNITASQTTTAAVKATSTLSAAAQIPQSIAWTGAMAVLAIAAAVL</sequence>
<dbReference type="EMBL" id="LKCW01000117">
    <property type="protein sequence ID" value="KPM39047.1"/>
    <property type="molecule type" value="Genomic_DNA"/>
</dbReference>
<dbReference type="OrthoDB" id="3767534at2759"/>
<accession>A0A0P7BEN0</accession>
<keyword evidence="9 16" id="KW-0732">Signal</keyword>
<keyword evidence="6 15" id="KW-0349">Heme</keyword>
<reference evidence="18" key="1">
    <citation type="submission" date="2015-09" db="EMBL/GenBank/DDBJ databases">
        <title>Draft genome of a European isolate of the apple canker pathogen Neonectria ditissima.</title>
        <authorList>
            <person name="Gomez-Cortecero A."/>
            <person name="Harrison R.J."/>
            <person name="Armitage A.D."/>
        </authorList>
    </citation>
    <scope>NUCLEOTIDE SEQUENCE [LARGE SCALE GENOMIC DNA]</scope>
    <source>
        <strain evidence="18">R09/05</strain>
    </source>
</reference>
<evidence type="ECO:0000313" key="19">
    <source>
        <dbReference type="Proteomes" id="UP000050424"/>
    </source>
</evidence>
<evidence type="ECO:0000256" key="4">
    <source>
        <dbReference type="ARBA" id="ARBA00022475"/>
    </source>
</evidence>
<keyword evidence="19" id="KW-1185">Reference proteome</keyword>
<dbReference type="STRING" id="78410.A0A0P7BEN0"/>
<feature type="disulfide bond" evidence="15">
    <location>
        <begin position="45"/>
        <end position="52"/>
    </location>
</feature>
<dbReference type="Proteomes" id="UP000050424">
    <property type="component" value="Unassembled WGS sequence"/>
</dbReference>
<keyword evidence="8 15" id="KW-0479">Metal-binding</keyword>
<evidence type="ECO:0000256" key="8">
    <source>
        <dbReference type="ARBA" id="ARBA00022723"/>
    </source>
</evidence>
<dbReference type="GO" id="GO:0005886">
    <property type="term" value="C:plasma membrane"/>
    <property type="evidence" value="ECO:0007669"/>
    <property type="project" value="UniProtKB-SubCell"/>
</dbReference>
<evidence type="ECO:0000256" key="6">
    <source>
        <dbReference type="ARBA" id="ARBA00022617"/>
    </source>
</evidence>
<feature type="signal peptide" evidence="16">
    <location>
        <begin position="1"/>
        <end position="19"/>
    </location>
</feature>
<evidence type="ECO:0000256" key="9">
    <source>
        <dbReference type="ARBA" id="ARBA00022729"/>
    </source>
</evidence>
<feature type="binding site" description="axial binding residue" evidence="15">
    <location>
        <position position="49"/>
    </location>
    <ligand>
        <name>heme</name>
        <dbReference type="ChEBI" id="CHEBI:30413"/>
    </ligand>
    <ligandPart>
        <name>Fe</name>
        <dbReference type="ChEBI" id="CHEBI:18248"/>
    </ligandPart>
</feature>
<comment type="similarity">
    <text evidence="3">Belongs to the RBT5 family.</text>
</comment>
<name>A0A0P7BEN0_9HYPO</name>
<keyword evidence="14" id="KW-0449">Lipoprotein</keyword>
<evidence type="ECO:0000256" key="3">
    <source>
        <dbReference type="ARBA" id="ARBA00010031"/>
    </source>
</evidence>
<keyword evidence="12 15" id="KW-1015">Disulfide bond</keyword>
<feature type="chain" id="PRO_5006135730" description="CFEM domain-containing protein" evidence="16">
    <location>
        <begin position="20"/>
        <end position="138"/>
    </location>
</feature>
<proteinExistence type="inferred from homology"/>
<evidence type="ECO:0000256" key="5">
    <source>
        <dbReference type="ARBA" id="ARBA00022525"/>
    </source>
</evidence>
<evidence type="ECO:0000256" key="2">
    <source>
        <dbReference type="ARBA" id="ARBA00004613"/>
    </source>
</evidence>
<gene>
    <name evidence="18" type="ORF">AK830_g7524</name>
</gene>
<dbReference type="SMART" id="SM00747">
    <property type="entry name" value="CFEM"/>
    <property type="match status" value="1"/>
</dbReference>
<protein>
    <recommendedName>
        <fullName evidence="17">CFEM domain-containing protein</fullName>
    </recommendedName>
</protein>
<evidence type="ECO:0000256" key="14">
    <source>
        <dbReference type="ARBA" id="ARBA00023288"/>
    </source>
</evidence>
<evidence type="ECO:0000256" key="7">
    <source>
        <dbReference type="ARBA" id="ARBA00022622"/>
    </source>
</evidence>
<keyword evidence="11" id="KW-0472">Membrane</keyword>
<organism evidence="18 19">
    <name type="scientific">Neonectria ditissima</name>
    <dbReference type="NCBI Taxonomy" id="78410"/>
    <lineage>
        <taxon>Eukaryota</taxon>
        <taxon>Fungi</taxon>
        <taxon>Dikarya</taxon>
        <taxon>Ascomycota</taxon>
        <taxon>Pezizomycotina</taxon>
        <taxon>Sordariomycetes</taxon>
        <taxon>Hypocreomycetidae</taxon>
        <taxon>Hypocreales</taxon>
        <taxon>Nectriaceae</taxon>
        <taxon>Neonectria</taxon>
    </lineage>
</organism>
<dbReference type="AlphaFoldDB" id="A0A0P7BEN0"/>
<evidence type="ECO:0000259" key="17">
    <source>
        <dbReference type="PROSITE" id="PS52012"/>
    </source>
</evidence>
<feature type="domain" description="CFEM" evidence="17">
    <location>
        <begin position="3"/>
        <end position="116"/>
    </location>
</feature>
<evidence type="ECO:0000256" key="12">
    <source>
        <dbReference type="ARBA" id="ARBA00023157"/>
    </source>
</evidence>
<dbReference type="InterPro" id="IPR008427">
    <property type="entry name" value="Extracellular_membr_CFEM_dom"/>
</dbReference>
<comment type="caution">
    <text evidence="15">Lacks conserved residue(s) required for the propagation of feature annotation.</text>
</comment>
<evidence type="ECO:0000256" key="16">
    <source>
        <dbReference type="SAM" id="SignalP"/>
    </source>
</evidence>
<dbReference type="PANTHER" id="PTHR37928">
    <property type="entry name" value="CFEM DOMAIN PROTEIN (AFU_ORTHOLOGUE AFUA_6G14090)"/>
    <property type="match status" value="1"/>
</dbReference>
<keyword evidence="4" id="KW-1003">Cell membrane</keyword>
<evidence type="ECO:0000256" key="11">
    <source>
        <dbReference type="ARBA" id="ARBA00023136"/>
    </source>
</evidence>
<evidence type="ECO:0000313" key="18">
    <source>
        <dbReference type="EMBL" id="KPM39047.1"/>
    </source>
</evidence>
<evidence type="ECO:0000256" key="13">
    <source>
        <dbReference type="ARBA" id="ARBA00023180"/>
    </source>
</evidence>